<keyword evidence="7 8" id="KW-0472">Membrane</keyword>
<proteinExistence type="predicted"/>
<comment type="caution">
    <text evidence="10">The sequence shown here is derived from an EMBL/GenBank/DDBJ whole genome shotgun (WGS) entry which is preliminary data.</text>
</comment>
<evidence type="ECO:0000256" key="4">
    <source>
        <dbReference type="ARBA" id="ARBA00022679"/>
    </source>
</evidence>
<dbReference type="RefSeq" id="WP_155935488.1">
    <property type="nucleotide sequence ID" value="NZ_WODC01000010.1"/>
</dbReference>
<evidence type="ECO:0000256" key="5">
    <source>
        <dbReference type="ARBA" id="ARBA00022692"/>
    </source>
</evidence>
<dbReference type="GO" id="GO:0005886">
    <property type="term" value="C:plasma membrane"/>
    <property type="evidence" value="ECO:0007669"/>
    <property type="project" value="UniProtKB-SubCell"/>
</dbReference>
<feature type="transmembrane region" description="Helical" evidence="8">
    <location>
        <begin position="360"/>
        <end position="379"/>
    </location>
</feature>
<keyword evidence="3" id="KW-0328">Glycosyltransferase</keyword>
<feature type="domain" description="Glycosyltransferase RgtA/B/C/D-like" evidence="9">
    <location>
        <begin position="59"/>
        <end position="227"/>
    </location>
</feature>
<feature type="transmembrane region" description="Helical" evidence="8">
    <location>
        <begin position="327"/>
        <end position="348"/>
    </location>
</feature>
<dbReference type="InterPro" id="IPR050297">
    <property type="entry name" value="LipidA_mod_glycosyltrf_83"/>
</dbReference>
<keyword evidence="4 10" id="KW-0808">Transferase</keyword>
<gene>
    <name evidence="10" type="ORF">GKC30_13460</name>
</gene>
<keyword evidence="11" id="KW-1185">Reference proteome</keyword>
<dbReference type="EMBL" id="WODC01000010">
    <property type="protein sequence ID" value="MUM78642.1"/>
    <property type="molecule type" value="Genomic_DNA"/>
</dbReference>
<dbReference type="GO" id="GO:0009103">
    <property type="term" value="P:lipopolysaccharide biosynthetic process"/>
    <property type="evidence" value="ECO:0007669"/>
    <property type="project" value="UniProtKB-ARBA"/>
</dbReference>
<evidence type="ECO:0000259" key="9">
    <source>
        <dbReference type="Pfam" id="PF13231"/>
    </source>
</evidence>
<keyword evidence="2" id="KW-1003">Cell membrane</keyword>
<dbReference type="PANTHER" id="PTHR33908:SF11">
    <property type="entry name" value="MEMBRANE PROTEIN"/>
    <property type="match status" value="1"/>
</dbReference>
<evidence type="ECO:0000313" key="10">
    <source>
        <dbReference type="EMBL" id="MUM78642.1"/>
    </source>
</evidence>
<accession>A0A7K1KRT2</accession>
<dbReference type="InterPro" id="IPR038731">
    <property type="entry name" value="RgtA/B/C-like"/>
</dbReference>
<name>A0A7K1KRT2_9BACT</name>
<dbReference type="PANTHER" id="PTHR33908">
    <property type="entry name" value="MANNOSYLTRANSFERASE YKCB-RELATED"/>
    <property type="match status" value="1"/>
</dbReference>
<feature type="transmembrane region" description="Helical" evidence="8">
    <location>
        <begin position="110"/>
        <end position="129"/>
    </location>
</feature>
<feature type="transmembrane region" description="Helical" evidence="8">
    <location>
        <begin position="305"/>
        <end position="321"/>
    </location>
</feature>
<sequence length="526" mass="58938">MQPVNESYSPRLDVIAFVVIAASFAVRYWFVVTGQLNLVQDEAQYWDWIRRPQLSYYSKGPLIAGIIGLWCKVFGSVELGVRFGAVIGMSAIQAALYVGVSRVWREYRLAVYVVFVAATMPLLNGLGILMTTDNPLILCWTVAFFALAAATRNRPDRVPSNVPFVILGVCVAVGILAKYMMLAFLGLAVIYAAILHLRGQLPPRFWRRFVLAGAAGAAAGMLPIILWNMQHDWVGFKHVAKLSTGEARPFSLRVLPFLEMLGAQIGLMGPWWFVFVMVGGWHAVRKGFFGPIGSFDRVYRRDLQSALFFWPLWGAITLWAFKTKTEANWTAAAFMGASVLGGMALKGWWENPQRSPRARLALAGAATGVTLLIFASPLIPLPDAWNITNRLKGWDDLGLETRRLAEAEFAHPDRTFLFSDKYDITAALAFYAPDQPITFCLWGSDRRMNQYDIWPGPGLERTGWDAIMVRKNFQGEAPEPVHALFESVSPPIHYTSTFRGSPAREFTLHLCRGYRGEWPREPSGRY</sequence>
<dbReference type="Pfam" id="PF13231">
    <property type="entry name" value="PMT_2"/>
    <property type="match status" value="1"/>
</dbReference>
<evidence type="ECO:0000256" key="7">
    <source>
        <dbReference type="ARBA" id="ARBA00023136"/>
    </source>
</evidence>
<evidence type="ECO:0000256" key="2">
    <source>
        <dbReference type="ARBA" id="ARBA00022475"/>
    </source>
</evidence>
<feature type="transmembrane region" description="Helical" evidence="8">
    <location>
        <begin position="261"/>
        <end position="284"/>
    </location>
</feature>
<keyword evidence="5 8" id="KW-0812">Transmembrane</keyword>
<feature type="transmembrane region" description="Helical" evidence="8">
    <location>
        <begin position="12"/>
        <end position="30"/>
    </location>
</feature>
<dbReference type="GO" id="GO:0016763">
    <property type="term" value="F:pentosyltransferase activity"/>
    <property type="evidence" value="ECO:0007669"/>
    <property type="project" value="TreeGrafter"/>
</dbReference>
<organism evidence="10 11">
    <name type="scientific">Pseudodesulfovibrio alkaliphilus</name>
    <dbReference type="NCBI Taxonomy" id="2661613"/>
    <lineage>
        <taxon>Bacteria</taxon>
        <taxon>Pseudomonadati</taxon>
        <taxon>Thermodesulfobacteriota</taxon>
        <taxon>Desulfovibrionia</taxon>
        <taxon>Desulfovibrionales</taxon>
        <taxon>Desulfovibrionaceae</taxon>
    </lineage>
</organism>
<keyword evidence="6 8" id="KW-1133">Transmembrane helix</keyword>
<comment type="subcellular location">
    <subcellularLocation>
        <location evidence="1">Cell membrane</location>
        <topology evidence="1">Multi-pass membrane protein</topology>
    </subcellularLocation>
</comment>
<dbReference type="Proteomes" id="UP000461162">
    <property type="component" value="Unassembled WGS sequence"/>
</dbReference>
<evidence type="ECO:0000256" key="3">
    <source>
        <dbReference type="ARBA" id="ARBA00022676"/>
    </source>
</evidence>
<feature type="transmembrane region" description="Helical" evidence="8">
    <location>
        <begin position="83"/>
        <end position="104"/>
    </location>
</feature>
<evidence type="ECO:0000313" key="11">
    <source>
        <dbReference type="Proteomes" id="UP000461162"/>
    </source>
</evidence>
<evidence type="ECO:0000256" key="8">
    <source>
        <dbReference type="SAM" id="Phobius"/>
    </source>
</evidence>
<feature type="transmembrane region" description="Helical" evidence="8">
    <location>
        <begin position="136"/>
        <end position="152"/>
    </location>
</feature>
<evidence type="ECO:0000256" key="6">
    <source>
        <dbReference type="ARBA" id="ARBA00022989"/>
    </source>
</evidence>
<evidence type="ECO:0000256" key="1">
    <source>
        <dbReference type="ARBA" id="ARBA00004651"/>
    </source>
</evidence>
<protein>
    <submittedName>
        <fullName evidence="10">Phospholipid carrier-dependent glycosyltransferase</fullName>
    </submittedName>
</protein>
<reference evidence="10 11" key="1">
    <citation type="submission" date="2019-11" db="EMBL/GenBank/DDBJ databases">
        <title>Pseudodesulfovibrio alkaliphilus, sp. nov., an alkaliphilic sulfate-reducing bacteria from mud volcano of Taman peninsula, Russia.</title>
        <authorList>
            <person name="Frolova A."/>
            <person name="Merkel A.Y."/>
            <person name="Slobodkin A.I."/>
        </authorList>
    </citation>
    <scope>NUCLEOTIDE SEQUENCE [LARGE SCALE GENOMIC DNA]</scope>
    <source>
        <strain evidence="10 11">F-1</strain>
    </source>
</reference>
<feature type="transmembrane region" description="Helical" evidence="8">
    <location>
        <begin position="209"/>
        <end position="227"/>
    </location>
</feature>
<dbReference type="AlphaFoldDB" id="A0A7K1KRT2"/>
<feature type="transmembrane region" description="Helical" evidence="8">
    <location>
        <begin position="164"/>
        <end position="197"/>
    </location>
</feature>